<dbReference type="RefSeq" id="WP_045669412.1">
    <property type="nucleotide sequence ID" value="NZ_CP011058.1"/>
</dbReference>
<feature type="domain" description="Glycosyl transferase family 1" evidence="1">
    <location>
        <begin position="217"/>
        <end position="380"/>
    </location>
</feature>
<name>A0A0D5NFD8_9BACL</name>
<feature type="domain" description="Glycosyltransferase subfamily 4-like N-terminal" evidence="2">
    <location>
        <begin position="15"/>
        <end position="133"/>
    </location>
</feature>
<reference evidence="3 4" key="1">
    <citation type="journal article" date="2015" name="J. Biotechnol.">
        <title>Complete genome sequence of Paenibacillus beijingensis 7188(T) (=DSM 24997(T)), a novel rhizobacterium from jujube garden soil.</title>
        <authorList>
            <person name="Kwak Y."/>
            <person name="Shin J.H."/>
        </authorList>
    </citation>
    <scope>NUCLEOTIDE SEQUENCE [LARGE SCALE GENOMIC DNA]</scope>
    <source>
        <strain evidence="3 4">DSM 24997</strain>
    </source>
</reference>
<evidence type="ECO:0008006" key="5">
    <source>
        <dbReference type="Google" id="ProtNLM"/>
    </source>
</evidence>
<organism evidence="3 4">
    <name type="scientific">Paenibacillus beijingensis</name>
    <dbReference type="NCBI Taxonomy" id="1126833"/>
    <lineage>
        <taxon>Bacteria</taxon>
        <taxon>Bacillati</taxon>
        <taxon>Bacillota</taxon>
        <taxon>Bacilli</taxon>
        <taxon>Bacillales</taxon>
        <taxon>Paenibacillaceae</taxon>
        <taxon>Paenibacillus</taxon>
    </lineage>
</organism>
<dbReference type="Gene3D" id="3.40.50.2000">
    <property type="entry name" value="Glycogen Phosphorylase B"/>
    <property type="match status" value="2"/>
</dbReference>
<proteinExistence type="predicted"/>
<dbReference type="Proteomes" id="UP000032633">
    <property type="component" value="Chromosome"/>
</dbReference>
<reference evidence="4" key="2">
    <citation type="submission" date="2015-03" db="EMBL/GenBank/DDBJ databases">
        <title>Genome sequence of Paenibacillus beijingensis strain DSM 24997T.</title>
        <authorList>
            <person name="Kwak Y."/>
            <person name="Shin J.-H."/>
        </authorList>
    </citation>
    <scope>NUCLEOTIDE SEQUENCE [LARGE SCALE GENOMIC DNA]</scope>
    <source>
        <strain evidence="4">DSM 24997</strain>
    </source>
</reference>
<dbReference type="GO" id="GO:0016757">
    <property type="term" value="F:glycosyltransferase activity"/>
    <property type="evidence" value="ECO:0007669"/>
    <property type="project" value="InterPro"/>
</dbReference>
<dbReference type="Pfam" id="PF13439">
    <property type="entry name" value="Glyco_transf_4"/>
    <property type="match status" value="1"/>
</dbReference>
<dbReference type="PANTHER" id="PTHR45947:SF13">
    <property type="entry name" value="TRANSFERASE"/>
    <property type="match status" value="1"/>
</dbReference>
<dbReference type="CDD" id="cd03823">
    <property type="entry name" value="GT4_ExpE7-like"/>
    <property type="match status" value="1"/>
</dbReference>
<dbReference type="SUPFAM" id="SSF53756">
    <property type="entry name" value="UDP-Glycosyltransferase/glycogen phosphorylase"/>
    <property type="match status" value="1"/>
</dbReference>
<dbReference type="Pfam" id="PF00534">
    <property type="entry name" value="Glycos_transf_1"/>
    <property type="match status" value="1"/>
</dbReference>
<evidence type="ECO:0000313" key="3">
    <source>
        <dbReference type="EMBL" id="AJY73976.1"/>
    </source>
</evidence>
<dbReference type="KEGG" id="pbj:VN24_04290"/>
<dbReference type="PANTHER" id="PTHR45947">
    <property type="entry name" value="SULFOQUINOVOSYL TRANSFERASE SQD2"/>
    <property type="match status" value="1"/>
</dbReference>
<evidence type="ECO:0000259" key="1">
    <source>
        <dbReference type="Pfam" id="PF00534"/>
    </source>
</evidence>
<gene>
    <name evidence="3" type="ORF">VN24_04290</name>
</gene>
<dbReference type="STRING" id="1126833.VN24_04290"/>
<keyword evidence="4" id="KW-1185">Reference proteome</keyword>
<dbReference type="InterPro" id="IPR028098">
    <property type="entry name" value="Glyco_trans_4-like_N"/>
</dbReference>
<dbReference type="HOGENOM" id="CLU_009583_35_2_9"/>
<dbReference type="InterPro" id="IPR050194">
    <property type="entry name" value="Glycosyltransferase_grp1"/>
</dbReference>
<dbReference type="OrthoDB" id="9814612at2"/>
<dbReference type="PATRIC" id="fig|1126833.4.peg.939"/>
<dbReference type="EMBL" id="CP011058">
    <property type="protein sequence ID" value="AJY73976.1"/>
    <property type="molecule type" value="Genomic_DNA"/>
</dbReference>
<accession>A0A0D5NFD8</accession>
<protein>
    <recommendedName>
        <fullName evidence="5">Glycosyltransferase</fullName>
    </recommendedName>
</protein>
<dbReference type="InterPro" id="IPR001296">
    <property type="entry name" value="Glyco_trans_1"/>
</dbReference>
<evidence type="ECO:0000313" key="4">
    <source>
        <dbReference type="Proteomes" id="UP000032633"/>
    </source>
</evidence>
<dbReference type="AlphaFoldDB" id="A0A0D5NFD8"/>
<sequence length="408" mass="46902">MKILYFNTLYTPNSVGGAEKSLQLLVEYLIQKQIEPVIVTLSTEDNIDYVNGVKVYYIKHSNIYWLKDSSSQRAPAKALWHVIDILNPMILKKISAIIEAEKPEIIHTNNISGFSVAPWIAAKRRNIPVAHTLRDYNLLCVKSTMFKDNKNCSQRCGECALLTGAKKSFSNQGYVNKLIGISDFILNKHKQFGYFKDVDSVRIFNGIKLNDRVMENREKNNKEKNNKEKTVKFLFMGRIEETKGVKVILDFFNHFPEAELHLGGKIHDKSVKQQIDNNGYAKNIRFLGHIKPEEEVHKYDAVIVPSLWHEPFGRVVIEGYLYGKPIIGAKRGGISEIIQDEKTGYLFEPNDTLSLKDAINRFIKNTDRLKLSDQISEYVENFDMNILGVQYLDVYTQLLSERLYQINS</sequence>
<evidence type="ECO:0000259" key="2">
    <source>
        <dbReference type="Pfam" id="PF13439"/>
    </source>
</evidence>